<keyword evidence="1" id="KW-0175">Coiled coil</keyword>
<name>A0A2B7XIH9_9EURO</name>
<feature type="region of interest" description="Disordered" evidence="2">
    <location>
        <begin position="1"/>
        <end position="92"/>
    </location>
</feature>
<feature type="region of interest" description="Disordered" evidence="2">
    <location>
        <begin position="414"/>
        <end position="466"/>
    </location>
</feature>
<feature type="compositionally biased region" description="Polar residues" evidence="2">
    <location>
        <begin position="15"/>
        <end position="28"/>
    </location>
</feature>
<gene>
    <name evidence="3" type="ORF">GX51_01092</name>
</gene>
<comment type="caution">
    <text evidence="3">The sequence shown here is derived from an EMBL/GenBank/DDBJ whole genome shotgun (WGS) entry which is preliminary data.</text>
</comment>
<evidence type="ECO:0000313" key="3">
    <source>
        <dbReference type="EMBL" id="PGH08573.1"/>
    </source>
</evidence>
<evidence type="ECO:0000313" key="4">
    <source>
        <dbReference type="Proteomes" id="UP000224080"/>
    </source>
</evidence>
<feature type="compositionally biased region" description="Low complexity" evidence="2">
    <location>
        <begin position="447"/>
        <end position="464"/>
    </location>
</feature>
<protein>
    <submittedName>
        <fullName evidence="3">Uncharacterized protein</fullName>
    </submittedName>
</protein>
<dbReference type="Proteomes" id="UP000224080">
    <property type="component" value="Unassembled WGS sequence"/>
</dbReference>
<feature type="compositionally biased region" description="Polar residues" evidence="2">
    <location>
        <begin position="79"/>
        <end position="90"/>
    </location>
</feature>
<feature type="compositionally biased region" description="Low complexity" evidence="2">
    <location>
        <begin position="1"/>
        <end position="14"/>
    </location>
</feature>
<evidence type="ECO:0000256" key="1">
    <source>
        <dbReference type="SAM" id="Coils"/>
    </source>
</evidence>
<feature type="compositionally biased region" description="Polar residues" evidence="2">
    <location>
        <begin position="42"/>
        <end position="65"/>
    </location>
</feature>
<dbReference type="EMBL" id="PDNC01000008">
    <property type="protein sequence ID" value="PGH08573.1"/>
    <property type="molecule type" value="Genomic_DNA"/>
</dbReference>
<feature type="coiled-coil region" evidence="1">
    <location>
        <begin position="265"/>
        <end position="331"/>
    </location>
</feature>
<dbReference type="OrthoDB" id="5377009at2759"/>
<feature type="compositionally biased region" description="Polar residues" evidence="2">
    <location>
        <begin position="355"/>
        <end position="364"/>
    </location>
</feature>
<accession>A0A2B7XIH9</accession>
<evidence type="ECO:0000256" key="2">
    <source>
        <dbReference type="SAM" id="MobiDB-lite"/>
    </source>
</evidence>
<dbReference type="AlphaFoldDB" id="A0A2B7XIH9"/>
<sequence>MLSSESKSSQTSTTARNLTSFHNRSASQLPHGELPIDPSYGDSRSSIDTPPTISTIRTSLNTTTHPKIGNSVHRRGKTETFSLPATTPLPNATEHLDRLDEVNLEPNTEQKNPSPRPSRPGARFTGLFQGESAPIRFGLIRSYAEEATANHTDRPNTSMEMTESLPSRAQSKFTKRMSMPSPLKQVSSSARFSFFGPRPQSQDSTRGHLPEPADDEFLNLDVGSVLFPSGSADLPGPEALKSLQYNAERVIGQLQAAYKLRTFALHEALAEKSSLGEELEETQSRLLNIKNQLNGMAEKVDEQDKAMKAMAEEFKLERQKRQENEEEARKQSIVLVKEPEPAHYQDHRHHHRCSCATNDGSTDSLETRSIKRHSKRSSAGTFYSDSGFESGDESTAESIFSRKYENLGSPATLATRASGASSPDIGFSITPLPSLSEDQLAPPQPQPQQSTAPSKPTAPPTKSSAYDRVLRGISSASLSTSFMSSSPFSTSRCSNCHGATASDAWGVVSVLKDENRGLKHRIGELEAAVDECITLVGG</sequence>
<proteinExistence type="predicted"/>
<feature type="region of interest" description="Disordered" evidence="2">
    <location>
        <begin position="344"/>
        <end position="393"/>
    </location>
</feature>
<organism evidence="3 4">
    <name type="scientific">Blastomyces parvus</name>
    <dbReference type="NCBI Taxonomy" id="2060905"/>
    <lineage>
        <taxon>Eukaryota</taxon>
        <taxon>Fungi</taxon>
        <taxon>Dikarya</taxon>
        <taxon>Ascomycota</taxon>
        <taxon>Pezizomycotina</taxon>
        <taxon>Eurotiomycetes</taxon>
        <taxon>Eurotiomycetidae</taxon>
        <taxon>Onygenales</taxon>
        <taxon>Ajellomycetaceae</taxon>
        <taxon>Blastomyces</taxon>
    </lineage>
</organism>
<reference evidence="3 4" key="1">
    <citation type="submission" date="2017-10" db="EMBL/GenBank/DDBJ databases">
        <title>Comparative genomics in systemic dimorphic fungi from Ajellomycetaceae.</title>
        <authorList>
            <person name="Munoz J.F."/>
            <person name="Mcewen J.G."/>
            <person name="Clay O.K."/>
            <person name="Cuomo C.A."/>
        </authorList>
    </citation>
    <scope>NUCLEOTIDE SEQUENCE [LARGE SCALE GENOMIC DNA]</scope>
    <source>
        <strain evidence="3 4">UAMH130</strain>
    </source>
</reference>
<keyword evidence="4" id="KW-1185">Reference proteome</keyword>